<gene>
    <name evidence="4" type="ORF">DXC44_15810</name>
</gene>
<dbReference type="InterPro" id="IPR025178">
    <property type="entry name" value="Lnb_N"/>
</dbReference>
<dbReference type="Pfam" id="PF13387">
    <property type="entry name" value="Lnb_N"/>
    <property type="match status" value="1"/>
</dbReference>
<keyword evidence="1" id="KW-0472">Membrane</keyword>
<feature type="transmembrane region" description="Helical" evidence="1">
    <location>
        <begin position="257"/>
        <end position="278"/>
    </location>
</feature>
<dbReference type="Pfam" id="PF25221">
    <property type="entry name" value="5TMH_Lnb"/>
    <property type="match status" value="1"/>
</dbReference>
<proteinExistence type="predicted"/>
<dbReference type="InterPro" id="IPR057436">
    <property type="entry name" value="5TMH_Lnb"/>
</dbReference>
<evidence type="ECO:0000313" key="5">
    <source>
        <dbReference type="Proteomes" id="UP000261278"/>
    </source>
</evidence>
<feature type="transmembrane region" description="Helical" evidence="1">
    <location>
        <begin position="318"/>
        <end position="336"/>
    </location>
</feature>
<dbReference type="EMBL" id="QSSN01000021">
    <property type="protein sequence ID" value="RGL83960.1"/>
    <property type="molecule type" value="Genomic_DNA"/>
</dbReference>
<comment type="caution">
    <text evidence="4">The sequence shown here is derived from an EMBL/GenBank/DDBJ whole genome shotgun (WGS) entry which is preliminary data.</text>
</comment>
<evidence type="ECO:0000313" key="4">
    <source>
        <dbReference type="EMBL" id="RGL83960.1"/>
    </source>
</evidence>
<feature type="domain" description="Lnb N-terminal periplasmic" evidence="2">
    <location>
        <begin position="29"/>
        <end position="161"/>
    </location>
</feature>
<feature type="transmembrane region" description="Helical" evidence="1">
    <location>
        <begin position="345"/>
        <end position="364"/>
    </location>
</feature>
<accession>A0A3E4SZC5</accession>
<name>A0A3E4SZC5_PHOVU</name>
<keyword evidence="1" id="KW-1133">Transmembrane helix</keyword>
<feature type="transmembrane region" description="Helical" evidence="1">
    <location>
        <begin position="370"/>
        <end position="389"/>
    </location>
</feature>
<evidence type="ECO:0000259" key="2">
    <source>
        <dbReference type="Pfam" id="PF13387"/>
    </source>
</evidence>
<dbReference type="RefSeq" id="WP_117678364.1">
    <property type="nucleotide sequence ID" value="NZ_JAKKXL010000016.1"/>
</dbReference>
<feature type="domain" description="Lnb-like transmembrane" evidence="3">
    <location>
        <begin position="256"/>
        <end position="392"/>
    </location>
</feature>
<dbReference type="Proteomes" id="UP000261278">
    <property type="component" value="Unassembled WGS sequence"/>
</dbReference>
<evidence type="ECO:0000259" key="3">
    <source>
        <dbReference type="Pfam" id="PF25221"/>
    </source>
</evidence>
<feature type="transmembrane region" description="Helical" evidence="1">
    <location>
        <begin position="285"/>
        <end position="306"/>
    </location>
</feature>
<reference evidence="4 5" key="1">
    <citation type="submission" date="2018-08" db="EMBL/GenBank/DDBJ databases">
        <title>A genome reference for cultivated species of the human gut microbiota.</title>
        <authorList>
            <person name="Zou Y."/>
            <person name="Xue W."/>
            <person name="Luo G."/>
        </authorList>
    </citation>
    <scope>NUCLEOTIDE SEQUENCE [LARGE SCALE GENOMIC DNA]</scope>
    <source>
        <strain evidence="4 5">TF05-18</strain>
    </source>
</reference>
<evidence type="ECO:0000256" key="1">
    <source>
        <dbReference type="SAM" id="Phobius"/>
    </source>
</evidence>
<organism evidence="4 5">
    <name type="scientific">Phocaeicola vulgatus</name>
    <name type="common">Bacteroides vulgatus</name>
    <dbReference type="NCBI Taxonomy" id="821"/>
    <lineage>
        <taxon>Bacteria</taxon>
        <taxon>Pseudomonadati</taxon>
        <taxon>Bacteroidota</taxon>
        <taxon>Bacteroidia</taxon>
        <taxon>Bacteroidales</taxon>
        <taxon>Bacteroidaceae</taxon>
        <taxon>Phocaeicola</taxon>
    </lineage>
</organism>
<protein>
    <submittedName>
        <fullName evidence="4">DUF4105 domain-containing protein</fullName>
    </submittedName>
</protein>
<dbReference type="AlphaFoldDB" id="A0A3E4SZC5"/>
<keyword evidence="1" id="KW-0812">Transmembrane</keyword>
<sequence>MLSTINKVLFYLVALFIIFPYKVSAQHQDSILISLLTCSPGNKIYTLFGHNGLRYQNLTRNIDIVFNYGVFDFDTPNFIYRFIKGDTDYQLGITTYHEFENEYLSRGSSIYSQELNLTKNEKYILVKSLEKNFLPENRYFRYNYFYNNCSTCAFEQIEKCVQGEVITPQSSKNNISFRSIIHEFTKPSPWAELGIDLCLGAESDDPIEYRKQIFAPFYLRDLMNSSHILDKDSVLRPLVNQEIKIKSGRSIEFKTQITPLSVFSIFLLLNILIAYLQIKQQKRFYFWDIILYGLQGGIGCIITFLFFISSHPTVNSNWLIFIFNPLPLIYLPRIIYCDINKKNDIFFVFNSIIMFLFLLITPFIKQYINKVIILFILSLLINGISHIYASNKYRCQSC</sequence>